<evidence type="ECO:0000313" key="1">
    <source>
        <dbReference type="EMBL" id="TDH69866.1"/>
    </source>
</evidence>
<proteinExistence type="predicted"/>
<name>A0A976FNW0_BRELC</name>
<accession>A0A976FNW0</accession>
<evidence type="ECO:0000313" key="2">
    <source>
        <dbReference type="Proteomes" id="UP000294530"/>
    </source>
</evidence>
<gene>
    <name evidence="1" type="ORF">CCR75_002093</name>
</gene>
<keyword evidence="2" id="KW-1185">Reference proteome</keyword>
<protein>
    <submittedName>
        <fullName evidence="1">Uncharacterized protein</fullName>
    </submittedName>
</protein>
<dbReference type="AlphaFoldDB" id="A0A976FNW0"/>
<sequence>MASPGRGASTASTAFYARLIPQTSDTEEVEATFAALEAFSDDSVSITPPNRIASAARALERAVLPESRFYRVLHESKLYTIECIESSNLNLIDSAAESGVQASEFDEMRRFAPSLAESDYKLVQFMEITTNFRYKRTLSSRTRQEMQQQDRHGYSVLKMPQEIVASSGRLQCLVGPSNTPTWFIRLQHVPNAYVQVSQKGLENPATFEPHTSLELLPLNEKAIQTFGRFYYRVVVSMELCSAPDLLAQGNALHLLKKKNVEEIIESHETYQCPHSSVTFVKLAYEEGWLVETLLSGIPVLERLATEPAREDGKFFYIVQIPVGVRVAPHIMAQRTGQGFPLHSIVEGTQRFTPPQSRITYVRVEGKGWLFETTMDGQLVLERMEVPLARHVARQFYRVLKDVTVLSMPIGNMEIEGGLLSVSTPRKRLKNTLIECSERLVPAFNVPCALNVVEMGFLKLRHDAGWICEREFLPPYRRVLLQVHGHAKTQQKLVMYRVLQPVFLRSAPDLECPRLPGVALLTPGTVFESSLQYTPPESRITYVKVASASHVGANSTSDGWLFDNTLTGERVLEPVNDAFETKHGKFFFRVVSPKKKVLVSPEKQSDVLRYLVVDTIFAAEMSYTLPHTQETYVRLSKEKGWVALDLPHATYSKPRSKYHSLFPTHQDETLVPTLVRLSEVLYHLYTLPPSWVSLGYPTRTWFKVPDESCRTILAEETSLQMAVFESRQILASSSQGREGVPLSREGTVSLQDGKMVWKCTLEEIKHSASALLTTFPWKQVWWILELQDRHERHCVELQHGLRGGFRRILLDGEPLLQHRTVVDMLWDAGSESTFAWLGQTFKVVIALEGAFFSPYLQFYSYTLVVNDTNIKPLDL</sequence>
<organism evidence="1 2">
    <name type="scientific">Bremia lactucae</name>
    <name type="common">Lettuce downy mildew</name>
    <dbReference type="NCBI Taxonomy" id="4779"/>
    <lineage>
        <taxon>Eukaryota</taxon>
        <taxon>Sar</taxon>
        <taxon>Stramenopiles</taxon>
        <taxon>Oomycota</taxon>
        <taxon>Peronosporomycetes</taxon>
        <taxon>Peronosporales</taxon>
        <taxon>Peronosporaceae</taxon>
        <taxon>Bremia</taxon>
    </lineage>
</organism>
<dbReference type="OrthoDB" id="63864at2759"/>
<reference evidence="1 2" key="1">
    <citation type="journal article" date="2021" name="Genome Biol.">
        <title>AFLAP: assembly-free linkage analysis pipeline using k-mers from genome sequencing data.</title>
        <authorList>
            <person name="Fletcher K."/>
            <person name="Zhang L."/>
            <person name="Gil J."/>
            <person name="Han R."/>
            <person name="Cavanaugh K."/>
            <person name="Michelmore R."/>
        </authorList>
    </citation>
    <scope>NUCLEOTIDE SEQUENCE [LARGE SCALE GENOMIC DNA]</scope>
    <source>
        <strain evidence="1 2">SF5</strain>
    </source>
</reference>
<dbReference type="RefSeq" id="XP_067819365.1">
    <property type="nucleotide sequence ID" value="XM_067960193.1"/>
</dbReference>
<dbReference type="KEGG" id="blac:94345864"/>
<dbReference type="Proteomes" id="UP000294530">
    <property type="component" value="Unassembled WGS sequence"/>
</dbReference>
<comment type="caution">
    <text evidence="1">The sequence shown here is derived from an EMBL/GenBank/DDBJ whole genome shotgun (WGS) entry which is preliminary data.</text>
</comment>
<dbReference type="GeneID" id="94345864"/>
<dbReference type="EMBL" id="SHOA02000008">
    <property type="protein sequence ID" value="TDH69866.1"/>
    <property type="molecule type" value="Genomic_DNA"/>
</dbReference>